<name>A0A8K0JJI4_9TREE</name>
<dbReference type="GO" id="GO:0032040">
    <property type="term" value="C:small-subunit processome"/>
    <property type="evidence" value="ECO:0007669"/>
    <property type="project" value="TreeGrafter"/>
</dbReference>
<comment type="similarity">
    <text evidence="2">Belongs to the universal ribosomal protein uS4 family.</text>
</comment>
<dbReference type="OrthoDB" id="10248812at2759"/>
<dbReference type="FunFam" id="3.10.290.10:FF:000006">
    <property type="entry name" value="U3 small nucleolar ribonucleoprotein IMP3"/>
    <property type="match status" value="1"/>
</dbReference>
<dbReference type="AlphaFoldDB" id="A0A8K0JJI4"/>
<evidence type="ECO:0000256" key="1">
    <source>
        <dbReference type="ARBA" id="ARBA00004604"/>
    </source>
</evidence>
<evidence type="ECO:0000313" key="14">
    <source>
        <dbReference type="Proteomes" id="UP000812966"/>
    </source>
</evidence>
<comment type="subcellular location">
    <subcellularLocation>
        <location evidence="1">Nucleus</location>
        <location evidence="1">Nucleolus</location>
    </subcellularLocation>
</comment>
<keyword evidence="5 10" id="KW-0694">RNA-binding</keyword>
<gene>
    <name evidence="13" type="ORF">FFLO_04094</name>
</gene>
<dbReference type="Proteomes" id="UP000812966">
    <property type="component" value="Unassembled WGS sequence"/>
</dbReference>
<accession>A0A8K0JJI4</accession>
<feature type="domain" description="Small ribosomal subunit protein uS4 N-terminal" evidence="12">
    <location>
        <begin position="3"/>
        <end position="107"/>
    </location>
</feature>
<keyword evidence="7" id="KW-0687">Ribonucleoprotein</keyword>
<keyword evidence="3" id="KW-0690">Ribosome biogenesis</keyword>
<dbReference type="InterPro" id="IPR022801">
    <property type="entry name" value="Ribosomal_uS4"/>
</dbReference>
<comment type="caution">
    <text evidence="13">The sequence shown here is derived from an EMBL/GenBank/DDBJ whole genome shotgun (WGS) entry which is preliminary data.</text>
</comment>
<evidence type="ECO:0000256" key="10">
    <source>
        <dbReference type="PROSITE-ProRule" id="PRU00182"/>
    </source>
</evidence>
<evidence type="ECO:0000259" key="11">
    <source>
        <dbReference type="SMART" id="SM00363"/>
    </source>
</evidence>
<dbReference type="InterPro" id="IPR036986">
    <property type="entry name" value="S4_RNA-bd_sf"/>
</dbReference>
<dbReference type="SUPFAM" id="SSF55174">
    <property type="entry name" value="Alpha-L RNA-binding motif"/>
    <property type="match status" value="1"/>
</dbReference>
<dbReference type="Gene3D" id="3.10.290.10">
    <property type="entry name" value="RNA-binding S4 domain"/>
    <property type="match status" value="1"/>
</dbReference>
<evidence type="ECO:0000256" key="4">
    <source>
        <dbReference type="ARBA" id="ARBA00022730"/>
    </source>
</evidence>
<dbReference type="GO" id="GO:0006364">
    <property type="term" value="P:rRNA processing"/>
    <property type="evidence" value="ECO:0007669"/>
    <property type="project" value="TreeGrafter"/>
</dbReference>
<proteinExistence type="inferred from homology"/>
<dbReference type="PROSITE" id="PS50889">
    <property type="entry name" value="S4"/>
    <property type="match status" value="1"/>
</dbReference>
<evidence type="ECO:0000259" key="12">
    <source>
        <dbReference type="SMART" id="SM01390"/>
    </source>
</evidence>
<sequence length="182" mass="21234">MRQLKHHEQRLLKKVDFLDWKQDASLREIKVMRRYHIQDREDYVKYNKLCGSLRGMIHKLSLLPAQDPYRARKEGEVLDKLYDMGILDTGTKPSDVENKVTVSAFARRRLAVVMVRLKMAETVADAVRTIEQGHVRIGPTPITDPAMMVTRNMEDFITWVDGSSRKRTIAKYNDELDDFDLL</sequence>
<organism evidence="13 14">
    <name type="scientific">Filobasidium floriforme</name>
    <dbReference type="NCBI Taxonomy" id="5210"/>
    <lineage>
        <taxon>Eukaryota</taxon>
        <taxon>Fungi</taxon>
        <taxon>Dikarya</taxon>
        <taxon>Basidiomycota</taxon>
        <taxon>Agaricomycotina</taxon>
        <taxon>Tremellomycetes</taxon>
        <taxon>Filobasidiales</taxon>
        <taxon>Filobasidiaceae</taxon>
        <taxon>Filobasidium</taxon>
    </lineage>
</organism>
<evidence type="ECO:0000256" key="5">
    <source>
        <dbReference type="ARBA" id="ARBA00022884"/>
    </source>
</evidence>
<dbReference type="GO" id="GO:0019843">
    <property type="term" value="F:rRNA binding"/>
    <property type="evidence" value="ECO:0007669"/>
    <property type="project" value="UniProtKB-KW"/>
</dbReference>
<feature type="domain" description="RNA-binding S4" evidence="11">
    <location>
        <begin position="108"/>
        <end position="173"/>
    </location>
</feature>
<dbReference type="PANTHER" id="PTHR11831">
    <property type="entry name" value="30S 40S RIBOSOMAL PROTEIN"/>
    <property type="match status" value="1"/>
</dbReference>
<evidence type="ECO:0000256" key="7">
    <source>
        <dbReference type="ARBA" id="ARBA00023274"/>
    </source>
</evidence>
<reference evidence="13" key="1">
    <citation type="submission" date="2020-04" db="EMBL/GenBank/DDBJ databases">
        <title>Analysis of mating type loci in Filobasidium floriforme.</title>
        <authorList>
            <person name="Nowrousian M."/>
        </authorList>
    </citation>
    <scope>NUCLEOTIDE SEQUENCE</scope>
    <source>
        <strain evidence="13">CBS 6242</strain>
    </source>
</reference>
<dbReference type="GO" id="GO:0042274">
    <property type="term" value="P:ribosomal small subunit biogenesis"/>
    <property type="evidence" value="ECO:0007669"/>
    <property type="project" value="TreeGrafter"/>
</dbReference>
<dbReference type="PANTHER" id="PTHR11831:SF1">
    <property type="entry name" value="U3 SMALL NUCLEOLAR RIBONUCLEOPROTEIN PROTEIN IMP3"/>
    <property type="match status" value="1"/>
</dbReference>
<evidence type="ECO:0000256" key="3">
    <source>
        <dbReference type="ARBA" id="ARBA00022517"/>
    </source>
</evidence>
<evidence type="ECO:0000256" key="8">
    <source>
        <dbReference type="ARBA" id="ARBA00069727"/>
    </source>
</evidence>
<dbReference type="SMART" id="SM01390">
    <property type="entry name" value="Ribosomal_S4"/>
    <property type="match status" value="1"/>
</dbReference>
<dbReference type="SMART" id="SM00363">
    <property type="entry name" value="S4"/>
    <property type="match status" value="1"/>
</dbReference>
<dbReference type="EMBL" id="JABELV010000082">
    <property type="protein sequence ID" value="KAG7531789.1"/>
    <property type="molecule type" value="Genomic_DNA"/>
</dbReference>
<dbReference type="CDD" id="cd00165">
    <property type="entry name" value="S4"/>
    <property type="match status" value="1"/>
</dbReference>
<keyword evidence="14" id="KW-1185">Reference proteome</keyword>
<evidence type="ECO:0000256" key="2">
    <source>
        <dbReference type="ARBA" id="ARBA00007465"/>
    </source>
</evidence>
<dbReference type="GO" id="GO:0030515">
    <property type="term" value="F:snoRNA binding"/>
    <property type="evidence" value="ECO:0007669"/>
    <property type="project" value="TreeGrafter"/>
</dbReference>
<keyword evidence="6" id="KW-0539">Nucleus</keyword>
<evidence type="ECO:0000313" key="13">
    <source>
        <dbReference type="EMBL" id="KAG7531789.1"/>
    </source>
</evidence>
<keyword evidence="4" id="KW-0699">rRNA-binding</keyword>
<evidence type="ECO:0000256" key="9">
    <source>
        <dbReference type="ARBA" id="ARBA00072223"/>
    </source>
</evidence>
<dbReference type="Pfam" id="PF01479">
    <property type="entry name" value="S4"/>
    <property type="match status" value="1"/>
</dbReference>
<dbReference type="GO" id="GO:0034457">
    <property type="term" value="C:Mpp10 complex"/>
    <property type="evidence" value="ECO:0007669"/>
    <property type="project" value="TreeGrafter"/>
</dbReference>
<dbReference type="Pfam" id="PF00163">
    <property type="entry name" value="Ribosomal_S4"/>
    <property type="match status" value="1"/>
</dbReference>
<protein>
    <recommendedName>
        <fullName evidence="8">U3 small nucleolar ribonucleoprotein protein IMP3</fullName>
    </recommendedName>
    <alternativeName>
        <fullName evidence="9">U3 small nucleolar ribonucleoprotein protein imp3</fullName>
    </alternativeName>
</protein>
<dbReference type="InterPro" id="IPR001912">
    <property type="entry name" value="Ribosomal_uS4_N"/>
</dbReference>
<dbReference type="InterPro" id="IPR002942">
    <property type="entry name" value="S4_RNA-bd"/>
</dbReference>
<evidence type="ECO:0000256" key="6">
    <source>
        <dbReference type="ARBA" id="ARBA00023242"/>
    </source>
</evidence>